<dbReference type="Pfam" id="PF24758">
    <property type="entry name" value="LRR_At5g56370"/>
    <property type="match status" value="1"/>
</dbReference>
<dbReference type="InterPro" id="IPR032675">
    <property type="entry name" value="LRR_dom_sf"/>
</dbReference>
<feature type="domain" description="F-box" evidence="1">
    <location>
        <begin position="13"/>
        <end position="59"/>
    </location>
</feature>
<dbReference type="AlphaFoldDB" id="A0AAP0H7P7"/>
<keyword evidence="3" id="KW-1185">Reference proteome</keyword>
<comment type="caution">
    <text evidence="2">The sequence shown here is derived from an EMBL/GenBank/DDBJ whole genome shotgun (WGS) entry which is preliminary data.</text>
</comment>
<dbReference type="SUPFAM" id="SSF81383">
    <property type="entry name" value="F-box domain"/>
    <property type="match status" value="1"/>
</dbReference>
<dbReference type="InterPro" id="IPR055411">
    <property type="entry name" value="LRR_FXL15/At3g58940/PEG3-like"/>
</dbReference>
<dbReference type="Proteomes" id="UP001408789">
    <property type="component" value="Unassembled WGS sequence"/>
</dbReference>
<name>A0AAP0H7P7_9ASTR</name>
<organism evidence="2 3">
    <name type="scientific">Deinandra increscens subsp. villosa</name>
    <dbReference type="NCBI Taxonomy" id="3103831"/>
    <lineage>
        <taxon>Eukaryota</taxon>
        <taxon>Viridiplantae</taxon>
        <taxon>Streptophyta</taxon>
        <taxon>Embryophyta</taxon>
        <taxon>Tracheophyta</taxon>
        <taxon>Spermatophyta</taxon>
        <taxon>Magnoliopsida</taxon>
        <taxon>eudicotyledons</taxon>
        <taxon>Gunneridae</taxon>
        <taxon>Pentapetalae</taxon>
        <taxon>asterids</taxon>
        <taxon>campanulids</taxon>
        <taxon>Asterales</taxon>
        <taxon>Asteraceae</taxon>
        <taxon>Asteroideae</taxon>
        <taxon>Heliantheae alliance</taxon>
        <taxon>Madieae</taxon>
        <taxon>Madiinae</taxon>
        <taxon>Deinandra</taxon>
    </lineage>
</organism>
<sequence length="372" mass="42590">MDMIHKRHEGEPKDFISGMPDNVITNILDRLPLQDAVRTDILSRNWRFLLHLNGDITKFVLFVDESCYSVFDVQDIKHWVLFLSKKGIRDLTLENRSTARLKLPTHLFSCLELEHLKLVFCGFNAPDSFHGFPNLLSLELGVILEGGKFGEFLTRCPILEILNMNFFTNPPGQVKQAEIAKLTNLKILSLLMCNLDNRLIISSQTIFELLDSLPKLQELDLDFIMCKFIEAGAKKRFPTIFPCLKTLKLSRIDLENGIKLACVFQMIMSFPNLQMLDIESSDWDCKPTPATCPLEIDYSTMGLQQLQNVVFTYSSCSENEVSMIKYILACSPFLKKIVIRPHPYPVSDEKFIFARKLLKLYRASPAVDIDLS</sequence>
<dbReference type="Gene3D" id="3.80.10.10">
    <property type="entry name" value="Ribonuclease Inhibitor"/>
    <property type="match status" value="1"/>
</dbReference>
<reference evidence="2 3" key="1">
    <citation type="submission" date="2024-04" db="EMBL/GenBank/DDBJ databases">
        <title>The reference genome of an endangered Asteraceae, Deinandra increscens subsp. villosa, native to the Central Coast of California.</title>
        <authorList>
            <person name="Guilliams M."/>
            <person name="Hasenstab-Lehman K."/>
            <person name="Meyer R."/>
            <person name="Mcevoy S."/>
        </authorList>
    </citation>
    <scope>NUCLEOTIDE SEQUENCE [LARGE SCALE GENOMIC DNA]</scope>
    <source>
        <tissue evidence="2">Leaf</tissue>
    </source>
</reference>
<evidence type="ECO:0000313" key="2">
    <source>
        <dbReference type="EMBL" id="KAK9078028.1"/>
    </source>
</evidence>
<evidence type="ECO:0000313" key="3">
    <source>
        <dbReference type="Proteomes" id="UP001408789"/>
    </source>
</evidence>
<protein>
    <recommendedName>
        <fullName evidence="1">F-box domain-containing protein</fullName>
    </recommendedName>
</protein>
<dbReference type="InterPro" id="IPR036047">
    <property type="entry name" value="F-box-like_dom_sf"/>
</dbReference>
<dbReference type="SUPFAM" id="SSF52047">
    <property type="entry name" value="RNI-like"/>
    <property type="match status" value="1"/>
</dbReference>
<dbReference type="PANTHER" id="PTHR31639:SF312">
    <property type="entry name" value="CYCLIN-LIKE F-BOX"/>
    <property type="match status" value="1"/>
</dbReference>
<dbReference type="PROSITE" id="PS50181">
    <property type="entry name" value="FBOX"/>
    <property type="match status" value="1"/>
</dbReference>
<evidence type="ECO:0000259" key="1">
    <source>
        <dbReference type="PROSITE" id="PS50181"/>
    </source>
</evidence>
<gene>
    <name evidence="2" type="ORF">SSX86_002085</name>
</gene>
<proteinExistence type="predicted"/>
<dbReference type="Pfam" id="PF00646">
    <property type="entry name" value="F-box"/>
    <property type="match status" value="1"/>
</dbReference>
<dbReference type="PANTHER" id="PTHR31639">
    <property type="entry name" value="F-BOX PROTEIN-LIKE"/>
    <property type="match status" value="1"/>
</dbReference>
<dbReference type="EMBL" id="JBCNJP010000006">
    <property type="protein sequence ID" value="KAK9078028.1"/>
    <property type="molecule type" value="Genomic_DNA"/>
</dbReference>
<dbReference type="InterPro" id="IPR001810">
    <property type="entry name" value="F-box_dom"/>
</dbReference>
<accession>A0AAP0H7P7</accession>